<accession>A0A345ZX05</accession>
<evidence type="ECO:0000313" key="6">
    <source>
        <dbReference type="Proteomes" id="UP000254889"/>
    </source>
</evidence>
<evidence type="ECO:0000256" key="2">
    <source>
        <dbReference type="ARBA" id="ARBA00010742"/>
    </source>
</evidence>
<sequence>MKLGKTLAMLSLAILAATGRVASADDVVRVGEGPFITGGGYFVAEGKGYFKKLGIDVQPKMFIDGALAVPSLISGELDISFMTANAALFNSIAKGAPLVFVLDRGNNKRGRGYTVINVTQELHDGGLKSMADFAKLKGKRIGLGATGSINQYLFAKALEKAGLDPRKDVTWVTNVPQPDLMKMLGQKQVDATDLAYQFGFFAQNNKWGPIVTVDDEIDPDGAVGLYAARKQFVQEKRDVLVRFAMAYLQGVKDFNAAAGDPDGHKDIVEILAKRTALQKPELVRAIAPHWSYTNEDGVPNVKSVMAMQDYWSDYFRLVETKVPESQLFDLSIAREAKARLDRDKPFGN</sequence>
<dbReference type="PANTHER" id="PTHR30024">
    <property type="entry name" value="ALIPHATIC SULFONATES-BINDING PROTEIN-RELATED"/>
    <property type="match status" value="1"/>
</dbReference>
<evidence type="ECO:0000256" key="3">
    <source>
        <dbReference type="ARBA" id="ARBA00022729"/>
    </source>
</evidence>
<dbReference type="Pfam" id="PF13379">
    <property type="entry name" value="NMT1_2"/>
    <property type="match status" value="1"/>
</dbReference>
<dbReference type="EMBL" id="CP031417">
    <property type="protein sequence ID" value="AXK81452.1"/>
    <property type="molecule type" value="Genomic_DNA"/>
</dbReference>
<feature type="signal peptide" evidence="4">
    <location>
        <begin position="1"/>
        <end position="24"/>
    </location>
</feature>
<proteinExistence type="inferred from homology"/>
<dbReference type="OrthoDB" id="9815602at2"/>
<dbReference type="GO" id="GO:0042597">
    <property type="term" value="C:periplasmic space"/>
    <property type="evidence" value="ECO:0007669"/>
    <property type="project" value="UniProtKB-SubCell"/>
</dbReference>
<dbReference type="AlphaFoldDB" id="A0A345ZX05"/>
<organism evidence="5 6">
    <name type="scientific">Pseudolabrys taiwanensis</name>
    <dbReference type="NCBI Taxonomy" id="331696"/>
    <lineage>
        <taxon>Bacteria</taxon>
        <taxon>Pseudomonadati</taxon>
        <taxon>Pseudomonadota</taxon>
        <taxon>Alphaproteobacteria</taxon>
        <taxon>Hyphomicrobiales</taxon>
        <taxon>Xanthobacteraceae</taxon>
        <taxon>Pseudolabrys</taxon>
    </lineage>
</organism>
<dbReference type="Gene3D" id="3.40.190.10">
    <property type="entry name" value="Periplasmic binding protein-like II"/>
    <property type="match status" value="2"/>
</dbReference>
<dbReference type="PANTHER" id="PTHR30024:SF47">
    <property type="entry name" value="TAURINE-BINDING PERIPLASMIC PROTEIN"/>
    <property type="match status" value="1"/>
</dbReference>
<evidence type="ECO:0000256" key="4">
    <source>
        <dbReference type="SAM" id="SignalP"/>
    </source>
</evidence>
<keyword evidence="3 4" id="KW-0732">Signal</keyword>
<name>A0A345ZX05_9HYPH</name>
<dbReference type="RefSeq" id="WP_115691831.1">
    <property type="nucleotide sequence ID" value="NZ_CP031417.1"/>
</dbReference>
<feature type="chain" id="PRO_5016700229" evidence="4">
    <location>
        <begin position="25"/>
        <end position="348"/>
    </location>
</feature>
<dbReference type="Proteomes" id="UP000254889">
    <property type="component" value="Chromosome"/>
</dbReference>
<reference evidence="5 6" key="1">
    <citation type="submission" date="2018-07" db="EMBL/GenBank/DDBJ databases">
        <authorList>
            <person name="Quirk P.G."/>
            <person name="Krulwich T.A."/>
        </authorList>
    </citation>
    <scope>NUCLEOTIDE SEQUENCE [LARGE SCALE GENOMIC DNA]</scope>
    <source>
        <strain evidence="5 6">CC-BB4</strain>
    </source>
</reference>
<comment type="subcellular location">
    <subcellularLocation>
        <location evidence="1">Periplasm</location>
    </subcellularLocation>
</comment>
<evidence type="ECO:0000256" key="1">
    <source>
        <dbReference type="ARBA" id="ARBA00004418"/>
    </source>
</evidence>
<comment type="similarity">
    <text evidence="2">Belongs to the bacterial solute-binding protein SsuA/TauA family.</text>
</comment>
<keyword evidence="6" id="KW-1185">Reference proteome</keyword>
<evidence type="ECO:0000313" key="5">
    <source>
        <dbReference type="EMBL" id="AXK81452.1"/>
    </source>
</evidence>
<protein>
    <submittedName>
        <fullName evidence="5">ABC transporter substrate-binding protein</fullName>
    </submittedName>
</protein>
<dbReference type="SUPFAM" id="SSF53850">
    <property type="entry name" value="Periplasmic binding protein-like II"/>
    <property type="match status" value="1"/>
</dbReference>
<dbReference type="KEGG" id="ptaw:DW352_13600"/>
<gene>
    <name evidence="5" type="ORF">DW352_13600</name>
</gene>